<evidence type="ECO:0000256" key="7">
    <source>
        <dbReference type="PROSITE-ProRule" id="PRU00423"/>
    </source>
</evidence>
<evidence type="ECO:0000256" key="3">
    <source>
        <dbReference type="ARBA" id="ARBA00022597"/>
    </source>
</evidence>
<protein>
    <submittedName>
        <fullName evidence="9">PTS system cellobiose-specific IIB component</fullName>
    </submittedName>
</protein>
<evidence type="ECO:0000256" key="4">
    <source>
        <dbReference type="ARBA" id="ARBA00022679"/>
    </source>
</evidence>
<evidence type="ECO:0000313" key="9">
    <source>
        <dbReference type="EMBL" id="MBM7555678.1"/>
    </source>
</evidence>
<feature type="modified residue" description="Phosphocysteine; by EIIA" evidence="7">
    <location>
        <position position="7"/>
    </location>
</feature>
<dbReference type="PANTHER" id="PTHR34581:SF2">
    <property type="entry name" value="PTS SYSTEM N,N'-DIACETYLCHITOBIOSE-SPECIFIC EIIB COMPONENT"/>
    <property type="match status" value="1"/>
</dbReference>
<dbReference type="GO" id="GO:0016301">
    <property type="term" value="F:kinase activity"/>
    <property type="evidence" value="ECO:0007669"/>
    <property type="project" value="UniProtKB-KW"/>
</dbReference>
<evidence type="ECO:0000256" key="2">
    <source>
        <dbReference type="ARBA" id="ARBA00022553"/>
    </source>
</evidence>
<comment type="caution">
    <text evidence="9">The sequence shown here is derived from an EMBL/GenBank/DDBJ whole genome shotgun (WGS) entry which is preliminary data.</text>
</comment>
<dbReference type="AlphaFoldDB" id="A0A938XQU9"/>
<keyword evidence="3" id="KW-0762">Sugar transport</keyword>
<feature type="domain" description="PTS EIIB type-3" evidence="8">
    <location>
        <begin position="1"/>
        <end position="101"/>
    </location>
</feature>
<dbReference type="PROSITE" id="PS51100">
    <property type="entry name" value="PTS_EIIB_TYPE_3"/>
    <property type="match status" value="1"/>
</dbReference>
<dbReference type="RefSeq" id="WP_204700401.1">
    <property type="nucleotide sequence ID" value="NZ_JAFBDQ010000002.1"/>
</dbReference>
<reference evidence="9" key="1">
    <citation type="submission" date="2021-01" db="EMBL/GenBank/DDBJ databases">
        <title>Genomic Encyclopedia of Type Strains, Phase IV (KMG-IV): sequencing the most valuable type-strain genomes for metagenomic binning, comparative biology and taxonomic classification.</title>
        <authorList>
            <person name="Goeker M."/>
        </authorList>
    </citation>
    <scope>NUCLEOTIDE SEQUENCE</scope>
    <source>
        <strain evidence="9">DSM 23230</strain>
    </source>
</reference>
<gene>
    <name evidence="9" type="ORF">JOC47_000503</name>
</gene>
<keyword evidence="1" id="KW-0813">Transport</keyword>
<dbReference type="SUPFAM" id="SSF52794">
    <property type="entry name" value="PTS system IIB component-like"/>
    <property type="match status" value="1"/>
</dbReference>
<dbReference type="InterPro" id="IPR013012">
    <property type="entry name" value="PTS_EIIB_3"/>
</dbReference>
<dbReference type="Proteomes" id="UP000774000">
    <property type="component" value="Unassembled WGS sequence"/>
</dbReference>
<keyword evidence="6" id="KW-0418">Kinase</keyword>
<dbReference type="PANTHER" id="PTHR34581">
    <property type="entry name" value="PTS SYSTEM N,N'-DIACETYLCHITOBIOSE-SPECIFIC EIIB COMPONENT"/>
    <property type="match status" value="1"/>
</dbReference>
<evidence type="ECO:0000313" key="10">
    <source>
        <dbReference type="Proteomes" id="UP000774000"/>
    </source>
</evidence>
<dbReference type="Pfam" id="PF02302">
    <property type="entry name" value="PTS_IIB"/>
    <property type="match status" value="1"/>
</dbReference>
<dbReference type="CDD" id="cd05564">
    <property type="entry name" value="PTS_IIB_chitobiose_lichenan"/>
    <property type="match status" value="1"/>
</dbReference>
<accession>A0A938XQU9</accession>
<name>A0A938XQU9_9FIRM</name>
<dbReference type="EMBL" id="JAFBDQ010000002">
    <property type="protein sequence ID" value="MBM7555678.1"/>
    <property type="molecule type" value="Genomic_DNA"/>
</dbReference>
<keyword evidence="4" id="KW-0808">Transferase</keyword>
<keyword evidence="10" id="KW-1185">Reference proteome</keyword>
<evidence type="ECO:0000256" key="6">
    <source>
        <dbReference type="ARBA" id="ARBA00022777"/>
    </source>
</evidence>
<dbReference type="Gene3D" id="3.40.50.2300">
    <property type="match status" value="1"/>
</dbReference>
<dbReference type="GO" id="GO:0008982">
    <property type="term" value="F:protein-N(PI)-phosphohistidine-sugar phosphotransferase activity"/>
    <property type="evidence" value="ECO:0007669"/>
    <property type="project" value="InterPro"/>
</dbReference>
<organism evidence="9 10">
    <name type="scientific">Halanaerobacter jeridensis</name>
    <dbReference type="NCBI Taxonomy" id="706427"/>
    <lineage>
        <taxon>Bacteria</taxon>
        <taxon>Bacillati</taxon>
        <taxon>Bacillota</taxon>
        <taxon>Clostridia</taxon>
        <taxon>Halanaerobiales</taxon>
        <taxon>Halobacteroidaceae</taxon>
        <taxon>Halanaerobacter</taxon>
    </lineage>
</organism>
<keyword evidence="2" id="KW-0597">Phosphoprotein</keyword>
<dbReference type="InterPro" id="IPR003501">
    <property type="entry name" value="PTS_EIIB_2/3"/>
</dbReference>
<evidence type="ECO:0000256" key="5">
    <source>
        <dbReference type="ARBA" id="ARBA00022683"/>
    </source>
</evidence>
<sequence length="101" mass="11114">MEILLICVCGMSTSMLAEKMKQAAEERSYQINIEANVADNATDIVPDYDVVLLAPQVSHKEEEIEKIVAQYEDVELGVIDSLAYGQLDGEAVLKQALNLVD</sequence>
<evidence type="ECO:0000259" key="8">
    <source>
        <dbReference type="PROSITE" id="PS51100"/>
    </source>
</evidence>
<proteinExistence type="predicted"/>
<dbReference type="InterPro" id="IPR036095">
    <property type="entry name" value="PTS_EIIB-like_sf"/>
</dbReference>
<keyword evidence="5" id="KW-0598">Phosphotransferase system</keyword>
<dbReference type="GO" id="GO:0009401">
    <property type="term" value="P:phosphoenolpyruvate-dependent sugar phosphotransferase system"/>
    <property type="evidence" value="ECO:0007669"/>
    <property type="project" value="UniProtKB-KW"/>
</dbReference>
<evidence type="ECO:0000256" key="1">
    <source>
        <dbReference type="ARBA" id="ARBA00022448"/>
    </source>
</evidence>
<dbReference type="InterPro" id="IPR051819">
    <property type="entry name" value="PTS_sugar-specific_EIIB"/>
</dbReference>